<protein>
    <submittedName>
        <fullName evidence="1">Unannotated protein</fullName>
    </submittedName>
</protein>
<organism evidence="1">
    <name type="scientific">freshwater metagenome</name>
    <dbReference type="NCBI Taxonomy" id="449393"/>
    <lineage>
        <taxon>unclassified sequences</taxon>
        <taxon>metagenomes</taxon>
        <taxon>ecological metagenomes</taxon>
    </lineage>
</organism>
<accession>A0A6J7PGQ7</accession>
<proteinExistence type="predicted"/>
<sequence>MAEFSYVQRYGKARSQWKLIAAGLALIFIAWLSWAGLHHANPAIRYELISFAPQSSTSIEIRYEVTRSDTKKSATCTLVARDFDKNVVGEINEVIAGPDARSEKITLIATRAKPVNAAISRCYLTSE</sequence>
<gene>
    <name evidence="1" type="ORF">UFOPK4049_00608</name>
</gene>
<dbReference type="AlphaFoldDB" id="A0A6J7PGQ7"/>
<reference evidence="1" key="1">
    <citation type="submission" date="2020-05" db="EMBL/GenBank/DDBJ databases">
        <authorList>
            <person name="Chiriac C."/>
            <person name="Salcher M."/>
            <person name="Ghai R."/>
            <person name="Kavagutti S V."/>
        </authorList>
    </citation>
    <scope>NUCLEOTIDE SEQUENCE</scope>
</reference>
<dbReference type="InterPro" id="IPR025443">
    <property type="entry name" value="DUF4307"/>
</dbReference>
<name>A0A6J7PGQ7_9ZZZZ</name>
<dbReference type="Pfam" id="PF14155">
    <property type="entry name" value="DUF4307"/>
    <property type="match status" value="1"/>
</dbReference>
<evidence type="ECO:0000313" key="1">
    <source>
        <dbReference type="EMBL" id="CAB5003625.1"/>
    </source>
</evidence>
<dbReference type="EMBL" id="CAFBPB010000063">
    <property type="protein sequence ID" value="CAB5003625.1"/>
    <property type="molecule type" value="Genomic_DNA"/>
</dbReference>